<evidence type="ECO:0000313" key="3">
    <source>
        <dbReference type="Proteomes" id="UP000801492"/>
    </source>
</evidence>
<feature type="region of interest" description="Disordered" evidence="1">
    <location>
        <begin position="425"/>
        <end position="450"/>
    </location>
</feature>
<sequence length="450" mass="49081">MHRCCWESAVSNQPPVAPPSQPIAMLEALERQVATLTKMVQQLRFKQRSESTTTTTLQVEKSTADRRAIPSSVSGEIADSQGRIRLHSETRHTSPFKQPVGQSPSHDGGWTLGVVRAEGVPGVSSGLTLDPGRSGAIKPTSAALKPKLAAHKPTPSAFKPTPVAVKPNAWSYQAKSSSAQTNAYSAQADACSAQTNTCSAQAKPAGLTPTPAAPKLSAAALEPTPAALKPTPSAFKPKPGRALANDAPAPETEIKGYRKRLGRGVRGLSRLPSDKGVFCVGTDAGRKLYLNNLENIKEYLSARIISGVICDLSLKCLSEKEHLRTNEKVTQFYEEILENLKADTATHNFVMQDFNCKIGMKQRDDENYIGIHGLGMRNPSGTMMMNFLEQQKLFNMNTFFQKRNNREWTCVSPDGKKSDRLYIVQSPSYSPKSKSTQQNQRGKQPPAYQM</sequence>
<accession>A0A8K0GCV9</accession>
<feature type="compositionally biased region" description="Polar residues" evidence="1">
    <location>
        <begin position="425"/>
        <end position="442"/>
    </location>
</feature>
<dbReference type="AlphaFoldDB" id="A0A8K0GCV9"/>
<organism evidence="2 3">
    <name type="scientific">Ignelater luminosus</name>
    <name type="common">Cucubano</name>
    <name type="synonym">Pyrophorus luminosus</name>
    <dbReference type="NCBI Taxonomy" id="2038154"/>
    <lineage>
        <taxon>Eukaryota</taxon>
        <taxon>Metazoa</taxon>
        <taxon>Ecdysozoa</taxon>
        <taxon>Arthropoda</taxon>
        <taxon>Hexapoda</taxon>
        <taxon>Insecta</taxon>
        <taxon>Pterygota</taxon>
        <taxon>Neoptera</taxon>
        <taxon>Endopterygota</taxon>
        <taxon>Coleoptera</taxon>
        <taxon>Polyphaga</taxon>
        <taxon>Elateriformia</taxon>
        <taxon>Elateroidea</taxon>
        <taxon>Elateridae</taxon>
        <taxon>Agrypninae</taxon>
        <taxon>Pyrophorini</taxon>
        <taxon>Ignelater</taxon>
    </lineage>
</organism>
<gene>
    <name evidence="2" type="ORF">ILUMI_11846</name>
</gene>
<feature type="compositionally biased region" description="Polar residues" evidence="1">
    <location>
        <begin position="50"/>
        <end position="61"/>
    </location>
</feature>
<feature type="region of interest" description="Disordered" evidence="1">
    <location>
        <begin position="227"/>
        <end position="247"/>
    </location>
</feature>
<dbReference type="Proteomes" id="UP000801492">
    <property type="component" value="Unassembled WGS sequence"/>
</dbReference>
<feature type="region of interest" description="Disordered" evidence="1">
    <location>
        <begin position="47"/>
        <end position="68"/>
    </location>
</feature>
<dbReference type="InterPro" id="IPR036691">
    <property type="entry name" value="Endo/exonu/phosph_ase_sf"/>
</dbReference>
<evidence type="ECO:0000313" key="2">
    <source>
        <dbReference type="EMBL" id="KAF2894331.1"/>
    </source>
</evidence>
<name>A0A8K0GCV9_IGNLU</name>
<evidence type="ECO:0000256" key="1">
    <source>
        <dbReference type="SAM" id="MobiDB-lite"/>
    </source>
</evidence>
<keyword evidence="3" id="KW-1185">Reference proteome</keyword>
<proteinExistence type="predicted"/>
<dbReference type="EMBL" id="VTPC01007126">
    <property type="protein sequence ID" value="KAF2894331.1"/>
    <property type="molecule type" value="Genomic_DNA"/>
</dbReference>
<comment type="caution">
    <text evidence="2">The sequence shown here is derived from an EMBL/GenBank/DDBJ whole genome shotgun (WGS) entry which is preliminary data.</text>
</comment>
<dbReference type="Gene3D" id="3.60.10.10">
    <property type="entry name" value="Endonuclease/exonuclease/phosphatase"/>
    <property type="match status" value="1"/>
</dbReference>
<protein>
    <submittedName>
        <fullName evidence="2">Uncharacterized protein</fullName>
    </submittedName>
</protein>
<reference evidence="2" key="1">
    <citation type="submission" date="2019-08" db="EMBL/GenBank/DDBJ databases">
        <title>The genome of the North American firefly Photinus pyralis.</title>
        <authorList>
            <consortium name="Photinus pyralis genome working group"/>
            <person name="Fallon T.R."/>
            <person name="Sander Lower S.E."/>
            <person name="Weng J.-K."/>
        </authorList>
    </citation>
    <scope>NUCLEOTIDE SEQUENCE</scope>
    <source>
        <strain evidence="2">TRF0915ILg1</strain>
        <tissue evidence="2">Whole body</tissue>
    </source>
</reference>